<feature type="region of interest" description="Disordered" evidence="1">
    <location>
        <begin position="1"/>
        <end position="20"/>
    </location>
</feature>
<keyword evidence="3" id="KW-1185">Reference proteome</keyword>
<accession>A0AAN8T067</accession>
<dbReference type="EMBL" id="JBANQN010000009">
    <property type="protein sequence ID" value="KAK6779163.1"/>
    <property type="molecule type" value="Genomic_DNA"/>
</dbReference>
<evidence type="ECO:0000313" key="3">
    <source>
        <dbReference type="Proteomes" id="UP001371456"/>
    </source>
</evidence>
<organism evidence="2 3">
    <name type="scientific">Solanum bulbocastanum</name>
    <name type="common">Wild potato</name>
    <dbReference type="NCBI Taxonomy" id="147425"/>
    <lineage>
        <taxon>Eukaryota</taxon>
        <taxon>Viridiplantae</taxon>
        <taxon>Streptophyta</taxon>
        <taxon>Embryophyta</taxon>
        <taxon>Tracheophyta</taxon>
        <taxon>Spermatophyta</taxon>
        <taxon>Magnoliopsida</taxon>
        <taxon>eudicotyledons</taxon>
        <taxon>Gunneridae</taxon>
        <taxon>Pentapetalae</taxon>
        <taxon>asterids</taxon>
        <taxon>lamiids</taxon>
        <taxon>Solanales</taxon>
        <taxon>Solanaceae</taxon>
        <taxon>Solanoideae</taxon>
        <taxon>Solaneae</taxon>
        <taxon>Solanum</taxon>
    </lineage>
</organism>
<dbReference type="Proteomes" id="UP001371456">
    <property type="component" value="Unassembled WGS sequence"/>
</dbReference>
<dbReference type="AlphaFoldDB" id="A0AAN8T067"/>
<feature type="compositionally biased region" description="Polar residues" evidence="1">
    <location>
        <begin position="1"/>
        <end position="19"/>
    </location>
</feature>
<name>A0AAN8T067_SOLBU</name>
<protein>
    <submittedName>
        <fullName evidence="2">Uncharacterized protein</fullName>
    </submittedName>
</protein>
<comment type="caution">
    <text evidence="2">The sequence shown here is derived from an EMBL/GenBank/DDBJ whole genome shotgun (WGS) entry which is preliminary data.</text>
</comment>
<sequence length="99" mass="10444">MSSSSPAIVSGAKTTSRSTVPFPCRPGKAEILPSNLLAMPLRTATGRPQPKSLSYIGNLGELPIVIIAPSKFPKGNNLGLLSQSFTPWRTVMSPCATTF</sequence>
<gene>
    <name evidence="2" type="ORF">RDI58_021347</name>
</gene>
<evidence type="ECO:0000313" key="2">
    <source>
        <dbReference type="EMBL" id="KAK6779163.1"/>
    </source>
</evidence>
<evidence type="ECO:0000256" key="1">
    <source>
        <dbReference type="SAM" id="MobiDB-lite"/>
    </source>
</evidence>
<reference evidence="2 3" key="1">
    <citation type="submission" date="2024-02" db="EMBL/GenBank/DDBJ databases">
        <title>de novo genome assembly of Solanum bulbocastanum strain 11H21.</title>
        <authorList>
            <person name="Hosaka A.J."/>
        </authorList>
    </citation>
    <scope>NUCLEOTIDE SEQUENCE [LARGE SCALE GENOMIC DNA]</scope>
    <source>
        <tissue evidence="2">Young leaves</tissue>
    </source>
</reference>
<proteinExistence type="predicted"/>